<evidence type="ECO:0000313" key="2">
    <source>
        <dbReference type="Proteomes" id="UP001596220"/>
    </source>
</evidence>
<evidence type="ECO:0000313" key="1">
    <source>
        <dbReference type="EMBL" id="MFC6094357.1"/>
    </source>
</evidence>
<evidence type="ECO:0008006" key="3">
    <source>
        <dbReference type="Google" id="ProtNLM"/>
    </source>
</evidence>
<reference evidence="2" key="1">
    <citation type="journal article" date="2019" name="Int. J. Syst. Evol. Microbiol.">
        <title>The Global Catalogue of Microorganisms (GCM) 10K type strain sequencing project: providing services to taxonomists for standard genome sequencing and annotation.</title>
        <authorList>
            <consortium name="The Broad Institute Genomics Platform"/>
            <consortium name="The Broad Institute Genome Sequencing Center for Infectious Disease"/>
            <person name="Wu L."/>
            <person name="Ma J."/>
        </authorList>
    </citation>
    <scope>NUCLEOTIDE SEQUENCE [LARGE SCALE GENOMIC DNA]</scope>
    <source>
        <strain evidence="2">CGMCC 4.7246</strain>
    </source>
</reference>
<comment type="caution">
    <text evidence="1">The sequence shown here is derived from an EMBL/GenBank/DDBJ whole genome shotgun (WGS) entry which is preliminary data.</text>
</comment>
<protein>
    <recommendedName>
        <fullName evidence="3">Zinc ribbon protein</fullName>
    </recommendedName>
</protein>
<sequence>MTAIPTGRDPVALLLICDSCGRDFDPGDRRQEWIVLWQRAVAAGWDGRDRAVGPHRCDRCAEQDRAR</sequence>
<accession>A0ABW1PHS4</accession>
<dbReference type="Proteomes" id="UP001596220">
    <property type="component" value="Unassembled WGS sequence"/>
</dbReference>
<dbReference type="EMBL" id="JBHSQO010000061">
    <property type="protein sequence ID" value="MFC6094357.1"/>
    <property type="molecule type" value="Genomic_DNA"/>
</dbReference>
<name>A0ABW1PHS4_9PSEU</name>
<dbReference type="RefSeq" id="WP_380642531.1">
    <property type="nucleotide sequence ID" value="NZ_JBHSQO010000061.1"/>
</dbReference>
<proteinExistence type="predicted"/>
<gene>
    <name evidence="1" type="ORF">ACFP3R_34255</name>
</gene>
<keyword evidence="2" id="KW-1185">Reference proteome</keyword>
<organism evidence="1 2">
    <name type="scientific">Saccharothrix lopnurensis</name>
    <dbReference type="NCBI Taxonomy" id="1670621"/>
    <lineage>
        <taxon>Bacteria</taxon>
        <taxon>Bacillati</taxon>
        <taxon>Actinomycetota</taxon>
        <taxon>Actinomycetes</taxon>
        <taxon>Pseudonocardiales</taxon>
        <taxon>Pseudonocardiaceae</taxon>
        <taxon>Saccharothrix</taxon>
    </lineage>
</organism>